<dbReference type="EMBL" id="JACHVS010000001">
    <property type="protein sequence ID" value="MBB2996361.1"/>
    <property type="molecule type" value="Genomic_DNA"/>
</dbReference>
<sequence length="61" mass="6736">MRSSYPPGTMFPRADVGFGLITIVDRFSICPCKGYAREYWDAPGQAVFPGAMPRPSRPSEP</sequence>
<gene>
    <name evidence="1" type="ORF">E9229_002552</name>
</gene>
<keyword evidence="2" id="KW-1185">Reference proteome</keyword>
<proteinExistence type="predicted"/>
<dbReference type="AlphaFoldDB" id="A0A839QWH9"/>
<reference evidence="1 2" key="1">
    <citation type="submission" date="2020-08" db="EMBL/GenBank/DDBJ databases">
        <title>Sequencing the genomes of 1000 actinobacteria strains.</title>
        <authorList>
            <person name="Klenk H.-P."/>
        </authorList>
    </citation>
    <scope>NUCLEOTIDE SEQUENCE [LARGE SCALE GENOMIC DNA]</scope>
    <source>
        <strain evidence="1 2">DSM 22826</strain>
    </source>
</reference>
<dbReference type="Proteomes" id="UP000523000">
    <property type="component" value="Unassembled WGS sequence"/>
</dbReference>
<comment type="caution">
    <text evidence="1">The sequence shown here is derived from an EMBL/GenBank/DDBJ whole genome shotgun (WGS) entry which is preliminary data.</text>
</comment>
<evidence type="ECO:0000313" key="1">
    <source>
        <dbReference type="EMBL" id="MBB2996361.1"/>
    </source>
</evidence>
<protein>
    <submittedName>
        <fullName evidence="1">Uncharacterized protein (DUF427 family)</fullName>
    </submittedName>
</protein>
<evidence type="ECO:0000313" key="2">
    <source>
        <dbReference type="Proteomes" id="UP000523000"/>
    </source>
</evidence>
<name>A0A839QWH9_9MICC</name>
<organism evidence="1 2">
    <name type="scientific">Paeniglutamicibacter cryotolerans</name>
    <dbReference type="NCBI Taxonomy" id="670079"/>
    <lineage>
        <taxon>Bacteria</taxon>
        <taxon>Bacillati</taxon>
        <taxon>Actinomycetota</taxon>
        <taxon>Actinomycetes</taxon>
        <taxon>Micrococcales</taxon>
        <taxon>Micrococcaceae</taxon>
        <taxon>Paeniglutamicibacter</taxon>
    </lineage>
</organism>
<accession>A0A839QWH9</accession>